<name>A0ABY6KSE1_9ARAC</name>
<feature type="domain" description="Core Histone H2A/H2B/H3" evidence="2">
    <location>
        <begin position="162"/>
        <end position="192"/>
    </location>
</feature>
<reference evidence="3 4" key="1">
    <citation type="submission" date="2022-01" db="EMBL/GenBank/DDBJ databases">
        <title>A chromosomal length assembly of Cordylochernes scorpioides.</title>
        <authorList>
            <person name="Zeh D."/>
            <person name="Zeh J."/>
        </authorList>
    </citation>
    <scope>NUCLEOTIDE SEQUENCE [LARGE SCALE GENOMIC DNA]</scope>
    <source>
        <strain evidence="3">IN4F17</strain>
        <tissue evidence="3">Whole Body</tissue>
    </source>
</reference>
<evidence type="ECO:0000256" key="1">
    <source>
        <dbReference type="ARBA" id="ARBA00010343"/>
    </source>
</evidence>
<sequence>MATSEALHWTLQHQKIDMDSEQQLYTSKIEAIATAVSTFVNKTGSTTQWQTDLAPKEMEHEKQTPCTAAPNMEYKRCSSCILGLGALTGYYQPGQLSLGFLMTLLLLPLLLFHPSLGPAKAELWVEVSDCFYCKCTTCIPCPEVLLYVAGRRSSTKLLPSNTIHLFEDTNLCTIHAKKVTIMLKDIQIARRIRGEHA</sequence>
<protein>
    <recommendedName>
        <fullName evidence="2">Core Histone H2A/H2B/H3 domain-containing protein</fullName>
    </recommendedName>
</protein>
<gene>
    <name evidence="3" type="ORF">LAZ67_9000325</name>
</gene>
<dbReference type="Proteomes" id="UP001235939">
    <property type="component" value="Chromosome 09"/>
</dbReference>
<dbReference type="EMBL" id="CP092871">
    <property type="protein sequence ID" value="UYV71770.1"/>
    <property type="molecule type" value="Genomic_DNA"/>
</dbReference>
<evidence type="ECO:0000313" key="4">
    <source>
        <dbReference type="Proteomes" id="UP001235939"/>
    </source>
</evidence>
<dbReference type="PANTHER" id="PTHR11426">
    <property type="entry name" value="HISTONE H3"/>
    <property type="match status" value="1"/>
</dbReference>
<dbReference type="InterPro" id="IPR000164">
    <property type="entry name" value="Histone_H3/CENP-A"/>
</dbReference>
<comment type="similarity">
    <text evidence="1">Belongs to the histone H3 family.</text>
</comment>
<organism evidence="3 4">
    <name type="scientific">Cordylochernes scorpioides</name>
    <dbReference type="NCBI Taxonomy" id="51811"/>
    <lineage>
        <taxon>Eukaryota</taxon>
        <taxon>Metazoa</taxon>
        <taxon>Ecdysozoa</taxon>
        <taxon>Arthropoda</taxon>
        <taxon>Chelicerata</taxon>
        <taxon>Arachnida</taxon>
        <taxon>Pseudoscorpiones</taxon>
        <taxon>Cheliferoidea</taxon>
        <taxon>Chernetidae</taxon>
        <taxon>Cordylochernes</taxon>
    </lineage>
</organism>
<dbReference type="InterPro" id="IPR007125">
    <property type="entry name" value="H2A/H2B/H3"/>
</dbReference>
<dbReference type="Pfam" id="PF00125">
    <property type="entry name" value="Histone"/>
    <property type="match status" value="1"/>
</dbReference>
<dbReference type="SMART" id="SM00428">
    <property type="entry name" value="H3"/>
    <property type="match status" value="1"/>
</dbReference>
<dbReference type="Gene3D" id="1.10.20.10">
    <property type="entry name" value="Histone, subunit A"/>
    <property type="match status" value="1"/>
</dbReference>
<dbReference type="InterPro" id="IPR009072">
    <property type="entry name" value="Histone-fold"/>
</dbReference>
<proteinExistence type="inferred from homology"/>
<evidence type="ECO:0000259" key="2">
    <source>
        <dbReference type="Pfam" id="PF00125"/>
    </source>
</evidence>
<keyword evidence="4" id="KW-1185">Reference proteome</keyword>
<dbReference type="PRINTS" id="PR00622">
    <property type="entry name" value="HISTONEH3"/>
</dbReference>
<accession>A0ABY6KSE1</accession>
<evidence type="ECO:0000313" key="3">
    <source>
        <dbReference type="EMBL" id="UYV71770.1"/>
    </source>
</evidence>
<dbReference type="SUPFAM" id="SSF47113">
    <property type="entry name" value="Histone-fold"/>
    <property type="match status" value="1"/>
</dbReference>